<dbReference type="GO" id="GO:0003677">
    <property type="term" value="F:DNA binding"/>
    <property type="evidence" value="ECO:0007669"/>
    <property type="project" value="UniProtKB-KW"/>
</dbReference>
<dbReference type="InterPro" id="IPR058245">
    <property type="entry name" value="NreC/VraR/RcsB-like_REC"/>
</dbReference>
<proteinExistence type="predicted"/>
<organism evidence="5">
    <name type="scientific">bioreactor metagenome</name>
    <dbReference type="NCBI Taxonomy" id="1076179"/>
    <lineage>
        <taxon>unclassified sequences</taxon>
        <taxon>metagenomes</taxon>
        <taxon>ecological metagenomes</taxon>
    </lineage>
</organism>
<dbReference type="PROSITE" id="PS50110">
    <property type="entry name" value="RESPONSE_REGULATORY"/>
    <property type="match status" value="1"/>
</dbReference>
<dbReference type="EMBL" id="VSSQ01004328">
    <property type="protein sequence ID" value="MPM24726.1"/>
    <property type="molecule type" value="Genomic_DNA"/>
</dbReference>
<dbReference type="Pfam" id="PF00072">
    <property type="entry name" value="Response_reg"/>
    <property type="match status" value="1"/>
</dbReference>
<evidence type="ECO:0000259" key="4">
    <source>
        <dbReference type="PROSITE" id="PS50110"/>
    </source>
</evidence>
<dbReference type="CDD" id="cd06170">
    <property type="entry name" value="LuxR_C_like"/>
    <property type="match status" value="1"/>
</dbReference>
<feature type="domain" description="Response regulatory" evidence="4">
    <location>
        <begin position="3"/>
        <end position="119"/>
    </location>
</feature>
<dbReference type="SUPFAM" id="SSF52172">
    <property type="entry name" value="CheY-like"/>
    <property type="match status" value="1"/>
</dbReference>
<dbReference type="Gene3D" id="3.40.50.2300">
    <property type="match status" value="1"/>
</dbReference>
<evidence type="ECO:0000259" key="3">
    <source>
        <dbReference type="PROSITE" id="PS50043"/>
    </source>
</evidence>
<name>A0A644Y841_9ZZZZ</name>
<dbReference type="AlphaFoldDB" id="A0A644Y841"/>
<dbReference type="PROSITE" id="PS50043">
    <property type="entry name" value="HTH_LUXR_2"/>
    <property type="match status" value="1"/>
</dbReference>
<dbReference type="SUPFAM" id="SSF46894">
    <property type="entry name" value="C-terminal effector domain of the bipartite response regulators"/>
    <property type="match status" value="1"/>
</dbReference>
<dbReference type="InterPro" id="IPR001789">
    <property type="entry name" value="Sig_transdc_resp-reg_receiver"/>
</dbReference>
<comment type="caution">
    <text evidence="5">The sequence shown here is derived from an EMBL/GenBank/DDBJ whole genome shotgun (WGS) entry which is preliminary data.</text>
</comment>
<evidence type="ECO:0000313" key="5">
    <source>
        <dbReference type="EMBL" id="MPM24726.1"/>
    </source>
</evidence>
<dbReference type="InterPro" id="IPR016032">
    <property type="entry name" value="Sig_transdc_resp-reg_C-effctor"/>
</dbReference>
<dbReference type="SMART" id="SM00448">
    <property type="entry name" value="REC"/>
    <property type="match status" value="1"/>
</dbReference>
<keyword evidence="1" id="KW-0597">Phosphoprotein</keyword>
<dbReference type="CDD" id="cd17535">
    <property type="entry name" value="REC_NarL-like"/>
    <property type="match status" value="1"/>
</dbReference>
<sequence length="227" mass="25423">MISVLIADDQELIRESLELIISLDPRFHFVGSAKDGREVVDMALMLRPDVILMDIRMPEINGLECVKLIKQKDCTIKIIILTTFDDDQYVYEAVKYGADGFLLKGISKNDLLSSIATVHSGGTIVDPHTAQKIFSLFSRLATTPFRSMQEPDEAFKTLTPQELRIMQLIGKGCSNKEIMSEVNFSEGTVRNYISNILKKLDLRDRTQIAILAIQSGLMLKNLEGLDG</sequence>
<dbReference type="PANTHER" id="PTHR43214">
    <property type="entry name" value="TWO-COMPONENT RESPONSE REGULATOR"/>
    <property type="match status" value="1"/>
</dbReference>
<dbReference type="InterPro" id="IPR011006">
    <property type="entry name" value="CheY-like_superfamily"/>
</dbReference>
<dbReference type="GO" id="GO:0000160">
    <property type="term" value="P:phosphorelay signal transduction system"/>
    <property type="evidence" value="ECO:0007669"/>
    <property type="project" value="InterPro"/>
</dbReference>
<keyword evidence="2" id="KW-0238">DNA-binding</keyword>
<dbReference type="SMART" id="SM00421">
    <property type="entry name" value="HTH_LUXR"/>
    <property type="match status" value="1"/>
</dbReference>
<protein>
    <submittedName>
        <fullName evidence="5">Transcriptional regulatory protein DegU</fullName>
    </submittedName>
</protein>
<dbReference type="InterPro" id="IPR000792">
    <property type="entry name" value="Tscrpt_reg_LuxR_C"/>
</dbReference>
<gene>
    <name evidence="5" type="primary">degU_25</name>
    <name evidence="5" type="ORF">SDC9_71211</name>
</gene>
<dbReference type="PANTHER" id="PTHR43214:SF43">
    <property type="entry name" value="TWO-COMPONENT RESPONSE REGULATOR"/>
    <property type="match status" value="1"/>
</dbReference>
<dbReference type="PRINTS" id="PR00038">
    <property type="entry name" value="HTHLUXR"/>
</dbReference>
<feature type="domain" description="HTH luxR-type" evidence="3">
    <location>
        <begin position="151"/>
        <end position="216"/>
    </location>
</feature>
<dbReference type="GO" id="GO:0006355">
    <property type="term" value="P:regulation of DNA-templated transcription"/>
    <property type="evidence" value="ECO:0007669"/>
    <property type="project" value="InterPro"/>
</dbReference>
<dbReference type="Pfam" id="PF00196">
    <property type="entry name" value="GerE"/>
    <property type="match status" value="1"/>
</dbReference>
<evidence type="ECO:0000256" key="2">
    <source>
        <dbReference type="ARBA" id="ARBA00023125"/>
    </source>
</evidence>
<reference evidence="5" key="1">
    <citation type="submission" date="2019-08" db="EMBL/GenBank/DDBJ databases">
        <authorList>
            <person name="Kucharzyk K."/>
            <person name="Murdoch R.W."/>
            <person name="Higgins S."/>
            <person name="Loffler F."/>
        </authorList>
    </citation>
    <scope>NUCLEOTIDE SEQUENCE</scope>
</reference>
<dbReference type="InterPro" id="IPR039420">
    <property type="entry name" value="WalR-like"/>
</dbReference>
<evidence type="ECO:0000256" key="1">
    <source>
        <dbReference type="ARBA" id="ARBA00022553"/>
    </source>
</evidence>
<accession>A0A644Y841</accession>